<evidence type="ECO:0000313" key="10">
    <source>
        <dbReference type="Proteomes" id="UP000652567"/>
    </source>
</evidence>
<dbReference type="InterPro" id="IPR013325">
    <property type="entry name" value="RNA_pol_sigma_r2"/>
</dbReference>
<comment type="similarity">
    <text evidence="1 6">Belongs to the sigma-70 factor family. ECF subfamily.</text>
</comment>
<accession>A0A928V2S1</accession>
<keyword evidence="3 6" id="KW-0731">Sigma factor</keyword>
<gene>
    <name evidence="9" type="ORF">C4F51_02850</name>
</gene>
<dbReference type="CDD" id="cd06171">
    <property type="entry name" value="Sigma70_r4"/>
    <property type="match status" value="1"/>
</dbReference>
<evidence type="ECO:0000256" key="6">
    <source>
        <dbReference type="RuleBase" id="RU000716"/>
    </source>
</evidence>
<evidence type="ECO:0000313" key="9">
    <source>
        <dbReference type="EMBL" id="MBE8716120.1"/>
    </source>
</evidence>
<dbReference type="InterPro" id="IPR036388">
    <property type="entry name" value="WH-like_DNA-bd_sf"/>
</dbReference>
<dbReference type="InterPro" id="IPR007627">
    <property type="entry name" value="RNA_pol_sigma70_r2"/>
</dbReference>
<dbReference type="GO" id="GO:0003677">
    <property type="term" value="F:DNA binding"/>
    <property type="evidence" value="ECO:0007669"/>
    <property type="project" value="UniProtKB-KW"/>
</dbReference>
<dbReference type="RefSeq" id="WP_193906974.1">
    <property type="nucleotide sequence ID" value="NZ_PRDL01000001.1"/>
</dbReference>
<evidence type="ECO:0000256" key="4">
    <source>
        <dbReference type="ARBA" id="ARBA00023125"/>
    </source>
</evidence>
<keyword evidence="2 6" id="KW-0805">Transcription regulation</keyword>
<proteinExistence type="inferred from homology"/>
<dbReference type="SUPFAM" id="SSF88946">
    <property type="entry name" value="Sigma2 domain of RNA polymerase sigma factors"/>
    <property type="match status" value="1"/>
</dbReference>
<reference evidence="9" key="1">
    <citation type="submission" date="2018-07" db="EMBL/GenBank/DDBJ databases">
        <title>Genome assembly of strain Ka43.</title>
        <authorList>
            <person name="Kukolya J."/>
            <person name="Nagy I."/>
            <person name="Horvath B."/>
            <person name="Toth A."/>
        </authorList>
    </citation>
    <scope>NUCLEOTIDE SEQUENCE</scope>
    <source>
        <strain evidence="9">KB43</strain>
    </source>
</reference>
<dbReference type="AlphaFoldDB" id="A0A928V2S1"/>
<dbReference type="Proteomes" id="UP000652567">
    <property type="component" value="Unassembled WGS sequence"/>
</dbReference>
<dbReference type="GO" id="GO:0006352">
    <property type="term" value="P:DNA-templated transcription initiation"/>
    <property type="evidence" value="ECO:0007669"/>
    <property type="project" value="InterPro"/>
</dbReference>
<evidence type="ECO:0000256" key="5">
    <source>
        <dbReference type="ARBA" id="ARBA00023163"/>
    </source>
</evidence>
<evidence type="ECO:0000259" key="8">
    <source>
        <dbReference type="Pfam" id="PF08281"/>
    </source>
</evidence>
<dbReference type="SUPFAM" id="SSF88659">
    <property type="entry name" value="Sigma3 and sigma4 domains of RNA polymerase sigma factors"/>
    <property type="match status" value="1"/>
</dbReference>
<dbReference type="NCBIfam" id="TIGR02937">
    <property type="entry name" value="sigma70-ECF"/>
    <property type="match status" value="1"/>
</dbReference>
<protein>
    <recommendedName>
        <fullName evidence="6">RNA polymerase sigma factor</fullName>
    </recommendedName>
</protein>
<keyword evidence="10" id="KW-1185">Reference proteome</keyword>
<dbReference type="InterPro" id="IPR039425">
    <property type="entry name" value="RNA_pol_sigma-70-like"/>
</dbReference>
<dbReference type="GO" id="GO:0016987">
    <property type="term" value="F:sigma factor activity"/>
    <property type="evidence" value="ECO:0007669"/>
    <property type="project" value="UniProtKB-KW"/>
</dbReference>
<dbReference type="PROSITE" id="PS01063">
    <property type="entry name" value="SIGMA70_ECF"/>
    <property type="match status" value="1"/>
</dbReference>
<dbReference type="PANTHER" id="PTHR43133">
    <property type="entry name" value="RNA POLYMERASE ECF-TYPE SIGMA FACTO"/>
    <property type="match status" value="1"/>
</dbReference>
<dbReference type="InterPro" id="IPR013249">
    <property type="entry name" value="RNA_pol_sigma70_r4_t2"/>
</dbReference>
<dbReference type="PANTHER" id="PTHR43133:SF51">
    <property type="entry name" value="RNA POLYMERASE SIGMA FACTOR"/>
    <property type="match status" value="1"/>
</dbReference>
<evidence type="ECO:0000256" key="2">
    <source>
        <dbReference type="ARBA" id="ARBA00023015"/>
    </source>
</evidence>
<dbReference type="Gene3D" id="1.10.1740.10">
    <property type="match status" value="1"/>
</dbReference>
<dbReference type="InterPro" id="IPR000838">
    <property type="entry name" value="RNA_pol_sigma70_ECF_CS"/>
</dbReference>
<dbReference type="InterPro" id="IPR013324">
    <property type="entry name" value="RNA_pol_sigma_r3/r4-like"/>
</dbReference>
<evidence type="ECO:0000259" key="7">
    <source>
        <dbReference type="Pfam" id="PF04542"/>
    </source>
</evidence>
<evidence type="ECO:0000256" key="1">
    <source>
        <dbReference type="ARBA" id="ARBA00010641"/>
    </source>
</evidence>
<feature type="domain" description="RNA polymerase sigma factor 70 region 4 type 2" evidence="8">
    <location>
        <begin position="117"/>
        <end position="169"/>
    </location>
</feature>
<feature type="domain" description="RNA polymerase sigma-70 region 2" evidence="7">
    <location>
        <begin position="23"/>
        <end position="90"/>
    </location>
</feature>
<dbReference type="EMBL" id="PRDL01000001">
    <property type="protein sequence ID" value="MBE8716120.1"/>
    <property type="molecule type" value="Genomic_DNA"/>
</dbReference>
<keyword evidence="5 6" id="KW-0804">Transcription</keyword>
<organism evidence="9 10">
    <name type="scientific">Cellvibrio polysaccharolyticus</name>
    <dbReference type="NCBI Taxonomy" id="2082724"/>
    <lineage>
        <taxon>Bacteria</taxon>
        <taxon>Pseudomonadati</taxon>
        <taxon>Pseudomonadota</taxon>
        <taxon>Gammaproteobacteria</taxon>
        <taxon>Cellvibrionales</taxon>
        <taxon>Cellvibrionaceae</taxon>
        <taxon>Cellvibrio</taxon>
    </lineage>
</organism>
<dbReference type="Pfam" id="PF08281">
    <property type="entry name" value="Sigma70_r4_2"/>
    <property type="match status" value="1"/>
</dbReference>
<evidence type="ECO:0000256" key="3">
    <source>
        <dbReference type="ARBA" id="ARBA00023082"/>
    </source>
</evidence>
<dbReference type="InterPro" id="IPR014284">
    <property type="entry name" value="RNA_pol_sigma-70_dom"/>
</dbReference>
<dbReference type="Pfam" id="PF04542">
    <property type="entry name" value="Sigma70_r2"/>
    <property type="match status" value="1"/>
</dbReference>
<comment type="caution">
    <text evidence="9">The sequence shown here is derived from an EMBL/GenBank/DDBJ whole genome shotgun (WGS) entry which is preliminary data.</text>
</comment>
<name>A0A928V2S1_9GAMM</name>
<keyword evidence="4 6" id="KW-0238">DNA-binding</keyword>
<dbReference type="Gene3D" id="1.10.10.10">
    <property type="entry name" value="Winged helix-like DNA-binding domain superfamily/Winged helix DNA-binding domain"/>
    <property type="match status" value="1"/>
</dbReference>
<sequence length="184" mass="21287">MVPDQELIKRVIEVRDQHAFSQLVLRYQSALRLWSRRLCDGDAALADDLAQETFIKAWVALKGFRADSKFSTWLYRIAFNTAANRWRSKKPEWCSLDEVYDEPPIENCEIRSFASHRDVSQALTQLSTAQQLAIRLCFDDGFSHEEAAEIMNLPLGTLKAHIARGKQKLQKLLQDWHPSQQERS</sequence>